<dbReference type="PANTHER" id="PTHR22945">
    <property type="entry name" value="SERPENTINE RECEPTOR, CLASS D DELTA"/>
    <property type="match status" value="1"/>
</dbReference>
<reference evidence="7" key="1">
    <citation type="submission" date="2023-10" db="EMBL/GenBank/DDBJ databases">
        <title>Genome assembly of Pristionchus species.</title>
        <authorList>
            <person name="Yoshida K."/>
            <person name="Sommer R.J."/>
        </authorList>
    </citation>
    <scope>NUCLEOTIDE SEQUENCE</scope>
    <source>
        <strain evidence="7">RS5133</strain>
    </source>
</reference>
<keyword evidence="3 6" id="KW-0812">Transmembrane</keyword>
<evidence type="ECO:0000256" key="3">
    <source>
        <dbReference type="ARBA" id="ARBA00022692"/>
    </source>
</evidence>
<gene>
    <name evidence="7" type="ORF">PFISCL1PPCAC_13764</name>
</gene>
<keyword evidence="8" id="KW-1185">Reference proteome</keyword>
<dbReference type="PANTHER" id="PTHR22945:SF40">
    <property type="entry name" value="SERPENTINE RECEPTOR, CLASS D (DELTA)-RELATED"/>
    <property type="match status" value="1"/>
</dbReference>
<feature type="transmembrane region" description="Helical" evidence="6">
    <location>
        <begin position="56"/>
        <end position="77"/>
    </location>
</feature>
<evidence type="ECO:0000256" key="2">
    <source>
        <dbReference type="ARBA" id="ARBA00009166"/>
    </source>
</evidence>
<feature type="transmembrane region" description="Helical" evidence="6">
    <location>
        <begin position="5"/>
        <end position="24"/>
    </location>
</feature>
<comment type="caution">
    <text evidence="7">The sequence shown here is derived from an EMBL/GenBank/DDBJ whole genome shotgun (WGS) entry which is preliminary data.</text>
</comment>
<evidence type="ECO:0000256" key="4">
    <source>
        <dbReference type="ARBA" id="ARBA00022989"/>
    </source>
</evidence>
<proteinExistence type="inferred from homology"/>
<accession>A0AAV5VX03</accession>
<feature type="transmembrane region" description="Helical" evidence="6">
    <location>
        <begin position="199"/>
        <end position="221"/>
    </location>
</feature>
<comment type="similarity">
    <text evidence="2">Belongs to the nematode receptor-like protein srd family.</text>
</comment>
<evidence type="ECO:0008006" key="9">
    <source>
        <dbReference type="Google" id="ProtNLM"/>
    </source>
</evidence>
<evidence type="ECO:0000256" key="5">
    <source>
        <dbReference type="ARBA" id="ARBA00023136"/>
    </source>
</evidence>
<dbReference type="InterPro" id="IPR019421">
    <property type="entry name" value="7TM_GPCR_serpentine_rcpt_Srd"/>
</dbReference>
<feature type="transmembrane region" description="Helical" evidence="6">
    <location>
        <begin position="149"/>
        <end position="169"/>
    </location>
</feature>
<feature type="transmembrane region" description="Helical" evidence="6">
    <location>
        <begin position="233"/>
        <end position="253"/>
    </location>
</feature>
<evidence type="ECO:0000313" key="8">
    <source>
        <dbReference type="Proteomes" id="UP001432322"/>
    </source>
</evidence>
<organism evidence="7 8">
    <name type="scientific">Pristionchus fissidentatus</name>
    <dbReference type="NCBI Taxonomy" id="1538716"/>
    <lineage>
        <taxon>Eukaryota</taxon>
        <taxon>Metazoa</taxon>
        <taxon>Ecdysozoa</taxon>
        <taxon>Nematoda</taxon>
        <taxon>Chromadorea</taxon>
        <taxon>Rhabditida</taxon>
        <taxon>Rhabditina</taxon>
        <taxon>Diplogasteromorpha</taxon>
        <taxon>Diplogasteroidea</taxon>
        <taxon>Neodiplogasteridae</taxon>
        <taxon>Pristionchus</taxon>
    </lineage>
</organism>
<feature type="transmembrane region" description="Helical" evidence="6">
    <location>
        <begin position="89"/>
        <end position="111"/>
    </location>
</feature>
<dbReference type="EMBL" id="BTSY01000004">
    <property type="protein sequence ID" value="GMT22467.1"/>
    <property type="molecule type" value="Genomic_DNA"/>
</dbReference>
<name>A0AAV5VX03_9BILA</name>
<evidence type="ECO:0000256" key="1">
    <source>
        <dbReference type="ARBA" id="ARBA00004141"/>
    </source>
</evidence>
<comment type="subcellular location">
    <subcellularLocation>
        <location evidence="1">Membrane</location>
        <topology evidence="1">Multi-pass membrane protein</topology>
    </subcellularLocation>
</comment>
<dbReference type="GO" id="GO:0016020">
    <property type="term" value="C:membrane"/>
    <property type="evidence" value="ECO:0007669"/>
    <property type="project" value="UniProtKB-SubCell"/>
</dbReference>
<keyword evidence="5 6" id="KW-0472">Membrane</keyword>
<sequence length="258" mass="29263">KEFSLLLLNAAICELASLFLHFLFDGRLFLATPAVFSISNGPCQLVSDDFCAVVGAFLHVNMFHSTSIIAASFWYRVRILRNKGFLGMLKLQILLTILYVPHVLHAVGYIMSISSRAQLTSILDQFYAERYSDNYSLQGYVDIVEPVPVLMIGYLTVGCFMQYVFIVHLHNQLLRIQREKTTYMSVKTRITQESLTKALTIHVITPVIFINGIASLCFAQMTFQMHSIDIEGLTFDLAALPTLVNPMLNIYFVKPYRT</sequence>
<protein>
    <recommendedName>
        <fullName evidence="9">G protein-coupled receptor</fullName>
    </recommendedName>
</protein>
<feature type="non-terminal residue" evidence="7">
    <location>
        <position position="258"/>
    </location>
</feature>
<feature type="non-terminal residue" evidence="7">
    <location>
        <position position="1"/>
    </location>
</feature>
<dbReference type="Pfam" id="PF10317">
    <property type="entry name" value="7TM_GPCR_Srd"/>
    <property type="match status" value="1"/>
</dbReference>
<evidence type="ECO:0000256" key="6">
    <source>
        <dbReference type="SAM" id="Phobius"/>
    </source>
</evidence>
<keyword evidence="4 6" id="KW-1133">Transmembrane helix</keyword>
<evidence type="ECO:0000313" key="7">
    <source>
        <dbReference type="EMBL" id="GMT22467.1"/>
    </source>
</evidence>
<dbReference type="AlphaFoldDB" id="A0AAV5VX03"/>
<dbReference type="Proteomes" id="UP001432322">
    <property type="component" value="Unassembled WGS sequence"/>
</dbReference>
<dbReference type="InterPro" id="IPR050920">
    <property type="entry name" value="Nematode_rcpt-like_delta"/>
</dbReference>